<dbReference type="PANTHER" id="PTHR14289:SF16">
    <property type="entry name" value="POLYMERASE DELTA-INTERACTING PROTEIN 2"/>
    <property type="match status" value="1"/>
</dbReference>
<dbReference type="SUPFAM" id="SSF110069">
    <property type="entry name" value="ApaG-like"/>
    <property type="match status" value="1"/>
</dbReference>
<evidence type="ECO:0000256" key="2">
    <source>
        <dbReference type="HAMAP-Rule" id="MF_00791"/>
    </source>
</evidence>
<dbReference type="HAMAP" id="MF_00791">
    <property type="entry name" value="ApaG"/>
    <property type="match status" value="1"/>
</dbReference>
<keyword evidence="5" id="KW-1185">Reference proteome</keyword>
<proteinExistence type="inferred from homology"/>
<dbReference type="InterPro" id="IPR007474">
    <property type="entry name" value="ApaG_domain"/>
</dbReference>
<dbReference type="InterPro" id="IPR023065">
    <property type="entry name" value="Uncharacterised_ApaG"/>
</dbReference>
<dbReference type="NCBIfam" id="NF003967">
    <property type="entry name" value="PRK05461.1"/>
    <property type="match status" value="1"/>
</dbReference>
<evidence type="ECO:0000313" key="4">
    <source>
        <dbReference type="EMBL" id="MCE2595179.1"/>
    </source>
</evidence>
<accession>A0ABS8W850</accession>
<evidence type="ECO:0000256" key="1">
    <source>
        <dbReference type="ARBA" id="ARBA00017693"/>
    </source>
</evidence>
<dbReference type="Proteomes" id="UP001201273">
    <property type="component" value="Unassembled WGS sequence"/>
</dbReference>
<gene>
    <name evidence="2 4" type="primary">apaG</name>
    <name evidence="4" type="ORF">K6Y31_10160</name>
</gene>
<dbReference type="Gene3D" id="2.60.40.1470">
    <property type="entry name" value="ApaG domain"/>
    <property type="match status" value="1"/>
</dbReference>
<reference evidence="4 5" key="1">
    <citation type="journal article" date="2022" name="Environ. Microbiol. Rep.">
        <title>Eco-phylogenetic analyses reveal divergent evolution of vitamin B12 metabolism in the marine bacterial family 'Psychromonadaceae'.</title>
        <authorList>
            <person name="Jin X."/>
            <person name="Yang Y."/>
            <person name="Cao H."/>
            <person name="Gao B."/>
            <person name="Zhao Z."/>
        </authorList>
    </citation>
    <scope>NUCLEOTIDE SEQUENCE [LARGE SCALE GENOMIC DNA]</scope>
    <source>
        <strain evidence="4 5">MKS20</strain>
    </source>
</reference>
<organism evidence="4 5">
    <name type="scientific">Motilimonas cestriensis</name>
    <dbReference type="NCBI Taxonomy" id="2742685"/>
    <lineage>
        <taxon>Bacteria</taxon>
        <taxon>Pseudomonadati</taxon>
        <taxon>Pseudomonadota</taxon>
        <taxon>Gammaproteobacteria</taxon>
        <taxon>Alteromonadales</taxon>
        <taxon>Alteromonadales genera incertae sedis</taxon>
        <taxon>Motilimonas</taxon>
    </lineage>
</organism>
<comment type="caution">
    <text evidence="4">The sequence shown here is derived from an EMBL/GenBank/DDBJ whole genome shotgun (WGS) entry which is preliminary data.</text>
</comment>
<dbReference type="EMBL" id="JAIMJA010000008">
    <property type="protein sequence ID" value="MCE2595179.1"/>
    <property type="molecule type" value="Genomic_DNA"/>
</dbReference>
<dbReference type="PANTHER" id="PTHR14289">
    <property type="entry name" value="F-BOX ONLY PROTEIN 3"/>
    <property type="match status" value="1"/>
</dbReference>
<dbReference type="PROSITE" id="PS51087">
    <property type="entry name" value="APAG"/>
    <property type="match status" value="1"/>
</dbReference>
<dbReference type="RefSeq" id="WP_233052670.1">
    <property type="nucleotide sequence ID" value="NZ_JAIMJA010000008.1"/>
</dbReference>
<name>A0ABS8W850_9GAMM</name>
<evidence type="ECO:0000259" key="3">
    <source>
        <dbReference type="PROSITE" id="PS51087"/>
    </source>
</evidence>
<sequence>MDAEQIQISVKTVYIPAQSEPEQNRYVFAYTITIRNNGDQAMQLLHRHWLITDAEGKETEVEGPGVVGQQPDILPGSAFEYTSGTVLDTPLGVMQGSYTMQSKDNSLHQINIPAFRLALPNILH</sequence>
<feature type="domain" description="ApaG" evidence="3">
    <location>
        <begin position="1"/>
        <end position="124"/>
    </location>
</feature>
<protein>
    <recommendedName>
        <fullName evidence="1 2">Protein ApaG</fullName>
    </recommendedName>
</protein>
<dbReference type="Pfam" id="PF04379">
    <property type="entry name" value="DUF525"/>
    <property type="match status" value="1"/>
</dbReference>
<evidence type="ECO:0000313" key="5">
    <source>
        <dbReference type="Proteomes" id="UP001201273"/>
    </source>
</evidence>
<dbReference type="InterPro" id="IPR036767">
    <property type="entry name" value="ApaG_sf"/>
</dbReference>